<protein>
    <submittedName>
        <fullName evidence="2">Uncharacterized protein</fullName>
    </submittedName>
</protein>
<evidence type="ECO:0000256" key="1">
    <source>
        <dbReference type="SAM" id="MobiDB-lite"/>
    </source>
</evidence>
<comment type="caution">
    <text evidence="2">The sequence shown here is derived from an EMBL/GenBank/DDBJ whole genome shotgun (WGS) entry which is preliminary data.</text>
</comment>
<dbReference type="Proteomes" id="UP000693946">
    <property type="component" value="Linkage Group LG12"/>
</dbReference>
<proteinExistence type="predicted"/>
<accession>A0AAV6SIG2</accession>
<gene>
    <name evidence="2" type="ORF">JOB18_003089</name>
</gene>
<organism evidence="2 3">
    <name type="scientific">Solea senegalensis</name>
    <name type="common">Senegalese sole</name>
    <dbReference type="NCBI Taxonomy" id="28829"/>
    <lineage>
        <taxon>Eukaryota</taxon>
        <taxon>Metazoa</taxon>
        <taxon>Chordata</taxon>
        <taxon>Craniata</taxon>
        <taxon>Vertebrata</taxon>
        <taxon>Euteleostomi</taxon>
        <taxon>Actinopterygii</taxon>
        <taxon>Neopterygii</taxon>
        <taxon>Teleostei</taxon>
        <taxon>Neoteleostei</taxon>
        <taxon>Acanthomorphata</taxon>
        <taxon>Carangaria</taxon>
        <taxon>Pleuronectiformes</taxon>
        <taxon>Pleuronectoidei</taxon>
        <taxon>Soleidae</taxon>
        <taxon>Solea</taxon>
    </lineage>
</organism>
<dbReference type="EMBL" id="JAGKHQ010000004">
    <property type="protein sequence ID" value="KAG7517269.1"/>
    <property type="molecule type" value="Genomic_DNA"/>
</dbReference>
<sequence length="126" mass="13298">MCGRVHNIHIITLRPQKENSLKNKGRSSPLGPAARAPQPATRQQEKSVGGVSEDPGSHAANLLLVDCDQGASGKSNNPGTHPDCTVISCGHKGVNSPLSRSCLHNYYIAFHSPGGSQDCKLLFGCL</sequence>
<feature type="region of interest" description="Disordered" evidence="1">
    <location>
        <begin position="13"/>
        <end position="57"/>
    </location>
</feature>
<evidence type="ECO:0000313" key="2">
    <source>
        <dbReference type="EMBL" id="KAG7517269.1"/>
    </source>
</evidence>
<keyword evidence="3" id="KW-1185">Reference proteome</keyword>
<feature type="compositionally biased region" description="Low complexity" evidence="1">
    <location>
        <begin position="32"/>
        <end position="42"/>
    </location>
</feature>
<dbReference type="AlphaFoldDB" id="A0AAV6SIG2"/>
<evidence type="ECO:0000313" key="3">
    <source>
        <dbReference type="Proteomes" id="UP000693946"/>
    </source>
</evidence>
<reference evidence="2 3" key="1">
    <citation type="journal article" date="2021" name="Sci. Rep.">
        <title>Chromosome anchoring in Senegalese sole (Solea senegalensis) reveals sex-associated markers and genome rearrangements in flatfish.</title>
        <authorList>
            <person name="Guerrero-Cozar I."/>
            <person name="Gomez-Garrido J."/>
            <person name="Berbel C."/>
            <person name="Martinez-Blanch J.F."/>
            <person name="Alioto T."/>
            <person name="Claros M.G."/>
            <person name="Gagnaire P.A."/>
            <person name="Manchado M."/>
        </authorList>
    </citation>
    <scope>NUCLEOTIDE SEQUENCE [LARGE SCALE GENOMIC DNA]</scope>
    <source>
        <strain evidence="2">Sse05_10M</strain>
    </source>
</reference>
<name>A0AAV6SIG2_SOLSE</name>